<feature type="domain" description="DNA-directed DNA polymerase family B exonuclease" evidence="9">
    <location>
        <begin position="197"/>
        <end position="301"/>
    </location>
</feature>
<dbReference type="InterPro" id="IPR043502">
    <property type="entry name" value="DNA/RNA_pol_sf"/>
</dbReference>
<name>A0AB38YF22_9GAMM</name>
<dbReference type="AlphaFoldDB" id="A0AB38YF22"/>
<evidence type="ECO:0000256" key="5">
    <source>
        <dbReference type="ARBA" id="ARBA00022932"/>
    </source>
</evidence>
<dbReference type="SUPFAM" id="SSF53098">
    <property type="entry name" value="Ribonuclease H-like"/>
    <property type="match status" value="1"/>
</dbReference>
<dbReference type="PANTHER" id="PTHR10322:SF23">
    <property type="entry name" value="DNA POLYMERASE DELTA CATALYTIC SUBUNIT"/>
    <property type="match status" value="1"/>
</dbReference>
<dbReference type="InterPro" id="IPR006134">
    <property type="entry name" value="DNA-dir_DNA_pol_B_multi_dom"/>
</dbReference>
<dbReference type="GO" id="GO:0008296">
    <property type="term" value="F:3'-5'-DNA exonuclease activity"/>
    <property type="evidence" value="ECO:0007669"/>
    <property type="project" value="TreeGrafter"/>
</dbReference>
<dbReference type="Pfam" id="PF03104">
    <property type="entry name" value="DNA_pol_B_exo1"/>
    <property type="match status" value="1"/>
</dbReference>
<dbReference type="InterPro" id="IPR050240">
    <property type="entry name" value="DNA_pol_type-B"/>
</dbReference>
<dbReference type="SUPFAM" id="SSF56672">
    <property type="entry name" value="DNA/RNA polymerases"/>
    <property type="match status" value="1"/>
</dbReference>
<dbReference type="EMBL" id="CP101717">
    <property type="protein sequence ID" value="WLD57950.1"/>
    <property type="molecule type" value="Genomic_DNA"/>
</dbReference>
<dbReference type="NCBIfam" id="NF004421">
    <property type="entry name" value="PRK05762.1-2"/>
    <property type="match status" value="1"/>
</dbReference>
<evidence type="ECO:0000259" key="8">
    <source>
        <dbReference type="Pfam" id="PF00136"/>
    </source>
</evidence>
<dbReference type="InterPro" id="IPR006172">
    <property type="entry name" value="DNA-dir_DNA_pol_B"/>
</dbReference>
<dbReference type="GO" id="GO:0009432">
    <property type="term" value="P:SOS response"/>
    <property type="evidence" value="ECO:0007669"/>
    <property type="project" value="TreeGrafter"/>
</dbReference>
<sequence>MHDPVQIMTNSGLKGLVLMREHEDRVDGVLLRYWVANGQTAVPVEVSGAESVCFARATDLATLRPLLPLGCRVGDETFKTALGEVVHPVRSPGWTVQRRWIRKAERQGIRLEEDDIQPAERYLMERFITAGVEVEHHEQGKRLRPAEVDISLRWVSLDIETSPFVPDQLPELYSIALSGVGIRRVYVAWSNVPDDPRLKDVEVILCGDGKALLQRFLTDWEALEIDVILGWHVVGFDLHVLAGLAQQWNIPFTLGRQRRVATWHKRQDKEYLTVPGRMVVDGIEALRAAGYQFDSFSLDAVAHRLMGTGKAMEHKGGESKTDTIDRWFKTQDTDLLWYNLTDADLVADIVKQEALLEFLVARSRMTGHTLDRVGGSAAAFNYLYLPRLHRKGYVAPHVGSQTLHTASPGGYVMDSLPGLYRQVLVLDFKSLYPSIMRTFQVDPWALWEGMQAPEEDTIPGYLGGRFMRTGAILPTLLDQLWEARDQAKAQKNAPLSQAIKILMNSFYGVLGSDLCRFFDPRLASSITRRGHDIMIRSKAWFEAQGLTVIYGDTDSQFVWVRDGVSDPDALGAELAAGLNAYWRGEIRHEFGIESRLELEYETCYQRFHMPTIRGTEQGSKKRYAGLVVAPNGDEKLVFRGMEAVRSDWTPLAQRFQHELYQALFHDRSLQPVLQRFVRQLFAGELDDELWYRKRLRRPVSGYAKSNPPHVQAARRYELLTGKPPQGWVRYRQGLHGVLVPADRDQAINYQHYFDKQLAPIADAVLHIMGQDFQTLAGPQMPLL</sequence>
<organism evidence="10">
    <name type="scientific">Salinispirillum sp. LH 10-3-1</name>
    <dbReference type="NCBI Taxonomy" id="2952525"/>
    <lineage>
        <taxon>Bacteria</taxon>
        <taxon>Pseudomonadati</taxon>
        <taxon>Pseudomonadota</taxon>
        <taxon>Gammaproteobacteria</taxon>
        <taxon>Oceanospirillales</taxon>
        <taxon>Saccharospirillaceae</taxon>
        <taxon>Salinispirillum</taxon>
    </lineage>
</organism>
<dbReference type="Gene3D" id="2.40.50.590">
    <property type="match status" value="1"/>
</dbReference>
<evidence type="ECO:0000256" key="3">
    <source>
        <dbReference type="ARBA" id="ARBA00022679"/>
    </source>
</evidence>
<dbReference type="RefSeq" id="WP_304995233.1">
    <property type="nucleotide sequence ID" value="NZ_CP101717.1"/>
</dbReference>
<keyword evidence="3 10" id="KW-0808">Transferase</keyword>
<dbReference type="GO" id="GO:0003887">
    <property type="term" value="F:DNA-directed DNA polymerase activity"/>
    <property type="evidence" value="ECO:0007669"/>
    <property type="project" value="UniProtKB-KW"/>
</dbReference>
<keyword evidence="6" id="KW-0238">DNA-binding</keyword>
<dbReference type="SMART" id="SM00486">
    <property type="entry name" value="POLBc"/>
    <property type="match status" value="1"/>
</dbReference>
<dbReference type="InterPro" id="IPR006133">
    <property type="entry name" value="DNA-dir_DNA_pol_B_exonuc"/>
</dbReference>
<gene>
    <name evidence="10" type="ORF">NFC81_14730</name>
</gene>
<dbReference type="EC" id="2.7.7.7" evidence="2"/>
<evidence type="ECO:0000256" key="1">
    <source>
        <dbReference type="ARBA" id="ARBA00005755"/>
    </source>
</evidence>
<keyword evidence="5" id="KW-0239">DNA-directed DNA polymerase</keyword>
<dbReference type="GO" id="GO:0003677">
    <property type="term" value="F:DNA binding"/>
    <property type="evidence" value="ECO:0007669"/>
    <property type="project" value="UniProtKB-KW"/>
</dbReference>
<dbReference type="GO" id="GO:0000166">
    <property type="term" value="F:nucleotide binding"/>
    <property type="evidence" value="ECO:0007669"/>
    <property type="project" value="InterPro"/>
</dbReference>
<feature type="domain" description="DNA-directed DNA polymerase family B multifunctional" evidence="8">
    <location>
        <begin position="379"/>
        <end position="721"/>
    </location>
</feature>
<dbReference type="InterPro" id="IPR036397">
    <property type="entry name" value="RNaseH_sf"/>
</dbReference>
<dbReference type="GO" id="GO:0045004">
    <property type="term" value="P:DNA replication proofreading"/>
    <property type="evidence" value="ECO:0007669"/>
    <property type="project" value="TreeGrafter"/>
</dbReference>
<comment type="similarity">
    <text evidence="1">Belongs to the DNA polymerase type-B family.</text>
</comment>
<evidence type="ECO:0000256" key="7">
    <source>
        <dbReference type="ARBA" id="ARBA00049244"/>
    </source>
</evidence>
<evidence type="ECO:0000256" key="2">
    <source>
        <dbReference type="ARBA" id="ARBA00012417"/>
    </source>
</evidence>
<dbReference type="PRINTS" id="PR00106">
    <property type="entry name" value="DNAPOLB"/>
</dbReference>
<comment type="catalytic activity">
    <reaction evidence="7">
        <text>DNA(n) + a 2'-deoxyribonucleoside 5'-triphosphate = DNA(n+1) + diphosphate</text>
        <dbReference type="Rhea" id="RHEA:22508"/>
        <dbReference type="Rhea" id="RHEA-COMP:17339"/>
        <dbReference type="Rhea" id="RHEA-COMP:17340"/>
        <dbReference type="ChEBI" id="CHEBI:33019"/>
        <dbReference type="ChEBI" id="CHEBI:61560"/>
        <dbReference type="ChEBI" id="CHEBI:173112"/>
        <dbReference type="EC" id="2.7.7.7"/>
    </reaction>
</comment>
<keyword evidence="4 10" id="KW-0548">Nucleotidyltransferase</keyword>
<evidence type="ECO:0000256" key="4">
    <source>
        <dbReference type="ARBA" id="ARBA00022695"/>
    </source>
</evidence>
<evidence type="ECO:0000313" key="10">
    <source>
        <dbReference type="EMBL" id="WLD57950.1"/>
    </source>
</evidence>
<dbReference type="Gene3D" id="3.90.1600.10">
    <property type="entry name" value="Palm domain of DNA polymerase"/>
    <property type="match status" value="2"/>
</dbReference>
<dbReference type="InterPro" id="IPR012337">
    <property type="entry name" value="RNaseH-like_sf"/>
</dbReference>
<evidence type="ECO:0000256" key="6">
    <source>
        <dbReference type="ARBA" id="ARBA00023125"/>
    </source>
</evidence>
<dbReference type="Gene3D" id="3.30.420.10">
    <property type="entry name" value="Ribonuclease H-like superfamily/Ribonuclease H"/>
    <property type="match status" value="1"/>
</dbReference>
<dbReference type="Pfam" id="PF00136">
    <property type="entry name" value="DNA_pol_B"/>
    <property type="match status" value="1"/>
</dbReference>
<dbReference type="CDD" id="cd05537">
    <property type="entry name" value="POLBc_Pol_II"/>
    <property type="match status" value="1"/>
</dbReference>
<protein>
    <recommendedName>
        <fullName evidence="2">DNA-directed DNA polymerase</fullName>
        <ecNumber evidence="2">2.7.7.7</ecNumber>
    </recommendedName>
</protein>
<dbReference type="Gene3D" id="1.10.132.60">
    <property type="entry name" value="DNA polymerase family B, C-terminal domain"/>
    <property type="match status" value="1"/>
</dbReference>
<proteinExistence type="inferred from homology"/>
<dbReference type="InterPro" id="IPR023211">
    <property type="entry name" value="DNA_pol_palm_dom_sf"/>
</dbReference>
<dbReference type="InterPro" id="IPR042087">
    <property type="entry name" value="DNA_pol_B_thumb"/>
</dbReference>
<evidence type="ECO:0000259" key="9">
    <source>
        <dbReference type="Pfam" id="PF03104"/>
    </source>
</evidence>
<reference evidence="10" key="1">
    <citation type="submission" date="2022-07" db="EMBL/GenBank/DDBJ databases">
        <title>Complete genome sequence of Salinispirillum sp. LH10-3-1 capable of multiple carbohydrate inversion isolated from a soda lake.</title>
        <authorList>
            <person name="Liu J."/>
            <person name="Zhai Y."/>
            <person name="Zhang H."/>
            <person name="Yang H."/>
            <person name="Qu J."/>
            <person name="Li J."/>
        </authorList>
    </citation>
    <scope>NUCLEOTIDE SEQUENCE</scope>
    <source>
        <strain evidence="10">LH 10-3-1</strain>
    </source>
</reference>
<dbReference type="FunFam" id="3.90.1600.10:FF:000030">
    <property type="entry name" value="DNA polymerase II"/>
    <property type="match status" value="1"/>
</dbReference>
<dbReference type="PANTHER" id="PTHR10322">
    <property type="entry name" value="DNA POLYMERASE CATALYTIC SUBUNIT"/>
    <property type="match status" value="1"/>
</dbReference>
<accession>A0AB38YF22</accession>